<reference evidence="2" key="1">
    <citation type="submission" date="2018-03" db="EMBL/GenBank/DDBJ databases">
        <authorList>
            <person name="Guldener U."/>
        </authorList>
    </citation>
    <scope>NUCLEOTIDE SEQUENCE</scope>
</reference>
<evidence type="ECO:0000313" key="3">
    <source>
        <dbReference type="Proteomes" id="UP001187734"/>
    </source>
</evidence>
<evidence type="ECO:0000313" key="2">
    <source>
        <dbReference type="EMBL" id="SPJ73958.1"/>
    </source>
</evidence>
<feature type="compositionally biased region" description="Polar residues" evidence="1">
    <location>
        <begin position="215"/>
        <end position="244"/>
    </location>
</feature>
<feature type="compositionally biased region" description="Polar residues" evidence="1">
    <location>
        <begin position="73"/>
        <end position="87"/>
    </location>
</feature>
<comment type="caution">
    <text evidence="2">The sequence shown here is derived from an EMBL/GenBank/DDBJ whole genome shotgun (WGS) entry which is preliminary data.</text>
</comment>
<organism evidence="2 3">
    <name type="scientific">Fusarium torulosum</name>
    <dbReference type="NCBI Taxonomy" id="33205"/>
    <lineage>
        <taxon>Eukaryota</taxon>
        <taxon>Fungi</taxon>
        <taxon>Dikarya</taxon>
        <taxon>Ascomycota</taxon>
        <taxon>Pezizomycotina</taxon>
        <taxon>Sordariomycetes</taxon>
        <taxon>Hypocreomycetidae</taxon>
        <taxon>Hypocreales</taxon>
        <taxon>Nectriaceae</taxon>
        <taxon>Fusarium</taxon>
    </lineage>
</organism>
<evidence type="ECO:0000256" key="1">
    <source>
        <dbReference type="SAM" id="MobiDB-lite"/>
    </source>
</evidence>
<sequence>MDPYRRFYEPNYIASTQHHPPPANPPQASQTSQSSLSPPILTPASNEVTGYPPPLDMDRIIPDGSIIPGSHCHTGTTNSRQYRSTSVANPGLNGLASIASTYSPPSTYRLESELGETASPPPPYDNPFYRQPAHDYRPTSAHRSTLPRLRPETSGPFELRIPYAPEGHIPSHAPEVSRGPPRYYQVRRTHRLHTHNAPSPDTRSYEYPGYEASKASATPSERNRVQSWLSNISPGSPQEPASQARTHRPQSRYNPSSTHTANYCLNCKSAMRSFSLRCNDCWDRHIDRVNGLDSSWEPAYCIRCNDDIGEAYILCERHQQDPGFLTQDRKRTLEREGICCYCWIEAAQWGSDRCSTCRNRSRQWIVDGAEAGLQREVCIRCERRTTSQLDGICSRCKDYERRRSEHRH</sequence>
<dbReference type="EMBL" id="ONZP01000110">
    <property type="protein sequence ID" value="SPJ73958.1"/>
    <property type="molecule type" value="Genomic_DNA"/>
</dbReference>
<dbReference type="AlphaFoldDB" id="A0AAE8M597"/>
<keyword evidence="3" id="KW-1185">Reference proteome</keyword>
<feature type="compositionally biased region" description="Low complexity" evidence="1">
    <location>
        <begin position="26"/>
        <end position="43"/>
    </location>
</feature>
<feature type="region of interest" description="Disordered" evidence="1">
    <location>
        <begin position="1"/>
        <end position="57"/>
    </location>
</feature>
<gene>
    <name evidence="2" type="ORF">FTOL_03688</name>
</gene>
<accession>A0AAE8M597</accession>
<name>A0AAE8M597_9HYPO</name>
<feature type="region of interest" description="Disordered" evidence="1">
    <location>
        <begin position="131"/>
        <end position="154"/>
    </location>
</feature>
<proteinExistence type="predicted"/>
<protein>
    <submittedName>
        <fullName evidence="2">Uncharacterized protein</fullName>
    </submittedName>
</protein>
<dbReference type="Proteomes" id="UP001187734">
    <property type="component" value="Unassembled WGS sequence"/>
</dbReference>
<feature type="region of interest" description="Disordered" evidence="1">
    <location>
        <begin position="68"/>
        <end position="87"/>
    </location>
</feature>
<feature type="region of interest" description="Disordered" evidence="1">
    <location>
        <begin position="190"/>
        <end position="257"/>
    </location>
</feature>